<dbReference type="RefSeq" id="WP_167918800.1">
    <property type="nucleotide sequence ID" value="NZ_JAAVJS010000018.1"/>
</dbReference>
<feature type="domain" description="NADPH-dependent FMN reductase-like" evidence="1">
    <location>
        <begin position="3"/>
        <end position="136"/>
    </location>
</feature>
<dbReference type="Pfam" id="PF03358">
    <property type="entry name" value="FMN_red"/>
    <property type="match status" value="1"/>
</dbReference>
<dbReference type="PANTHER" id="PTHR30543">
    <property type="entry name" value="CHROMATE REDUCTASE"/>
    <property type="match status" value="1"/>
</dbReference>
<dbReference type="PANTHER" id="PTHR30543:SF21">
    <property type="entry name" value="NAD(P)H-DEPENDENT FMN REDUCTASE LOT6"/>
    <property type="match status" value="1"/>
</dbReference>
<dbReference type="SUPFAM" id="SSF52218">
    <property type="entry name" value="Flavoproteins"/>
    <property type="match status" value="1"/>
</dbReference>
<reference evidence="2 3" key="1">
    <citation type="submission" date="2020-03" db="EMBL/GenBank/DDBJ databases">
        <title>Tamlana sp. nov, isolated from XXX.</title>
        <authorList>
            <person name="Cao W.R."/>
        </authorList>
    </citation>
    <scope>NUCLEOTIDE SEQUENCE [LARGE SCALE GENOMIC DNA]</scope>
    <source>
        <strain evidence="2 3">HST1-43</strain>
    </source>
</reference>
<evidence type="ECO:0000259" key="1">
    <source>
        <dbReference type="Pfam" id="PF03358"/>
    </source>
</evidence>
<dbReference type="InterPro" id="IPR050712">
    <property type="entry name" value="NAD(P)H-dep_reductase"/>
</dbReference>
<name>A0ABX1DE18_9FLAO</name>
<accession>A0ABX1DE18</accession>
<gene>
    <name evidence="2" type="ORF">HC176_12545</name>
</gene>
<dbReference type="Gene3D" id="3.40.50.360">
    <property type="match status" value="1"/>
</dbReference>
<evidence type="ECO:0000313" key="2">
    <source>
        <dbReference type="EMBL" id="NJX16317.1"/>
    </source>
</evidence>
<comment type="caution">
    <text evidence="2">The sequence shown here is derived from an EMBL/GenBank/DDBJ whole genome shotgun (WGS) entry which is preliminary data.</text>
</comment>
<protein>
    <submittedName>
        <fullName evidence="2">NAD(P)H-dependent oxidoreductase</fullName>
    </submittedName>
</protein>
<dbReference type="Proteomes" id="UP000760545">
    <property type="component" value="Unassembled WGS sequence"/>
</dbReference>
<evidence type="ECO:0000313" key="3">
    <source>
        <dbReference type="Proteomes" id="UP000760545"/>
    </source>
</evidence>
<dbReference type="InterPro" id="IPR005025">
    <property type="entry name" value="FMN_Rdtase-like_dom"/>
</dbReference>
<proteinExistence type="predicted"/>
<dbReference type="EMBL" id="JAAVJS010000018">
    <property type="protein sequence ID" value="NJX16317.1"/>
    <property type="molecule type" value="Genomic_DNA"/>
</dbReference>
<dbReference type="InterPro" id="IPR029039">
    <property type="entry name" value="Flavoprotein-like_sf"/>
</dbReference>
<keyword evidence="3" id="KW-1185">Reference proteome</keyword>
<sequence length="185" mass="20319">MKKIIAFAGSNSKNSINKQLVTYASGLLDDATVEVLDLNDFELPVFGVDLENEKGIPENAHKFLNLIKSSQGIVLSLAEHNGAYSTVFKNIFDWMSRIESKTFFGKPMLLMAASPGGRGGASVLSVAQNRFPYHNAEITGVFSLPNFKENFSDGKLINKELDSELKKAVSEFEKRLEHASTTQAS</sequence>
<organism evidence="2 3">
    <name type="scientific">Tamlana crocina</name>
    <dbReference type="NCBI Taxonomy" id="393006"/>
    <lineage>
        <taxon>Bacteria</taxon>
        <taxon>Pseudomonadati</taxon>
        <taxon>Bacteroidota</taxon>
        <taxon>Flavobacteriia</taxon>
        <taxon>Flavobacteriales</taxon>
        <taxon>Flavobacteriaceae</taxon>
        <taxon>Tamlana</taxon>
    </lineage>
</organism>